<dbReference type="InterPro" id="IPR017972">
    <property type="entry name" value="Cyt_P450_CS"/>
</dbReference>
<evidence type="ECO:0000256" key="9">
    <source>
        <dbReference type="PIRSR" id="PIRSR602401-1"/>
    </source>
</evidence>
<keyword evidence="5 9" id="KW-0479">Metal-binding</keyword>
<dbReference type="GO" id="GO:0020037">
    <property type="term" value="F:heme binding"/>
    <property type="evidence" value="ECO:0007669"/>
    <property type="project" value="InterPro"/>
</dbReference>
<protein>
    <submittedName>
        <fullName evidence="11">Cytochrome P450</fullName>
    </submittedName>
</protein>
<organism evidence="11 12">
    <name type="scientific">Dacryopinax primogenitus (strain DJM 731)</name>
    <name type="common">Brown rot fungus</name>
    <dbReference type="NCBI Taxonomy" id="1858805"/>
    <lineage>
        <taxon>Eukaryota</taxon>
        <taxon>Fungi</taxon>
        <taxon>Dikarya</taxon>
        <taxon>Basidiomycota</taxon>
        <taxon>Agaricomycotina</taxon>
        <taxon>Dacrymycetes</taxon>
        <taxon>Dacrymycetales</taxon>
        <taxon>Dacrymycetaceae</taxon>
        <taxon>Dacryopinax</taxon>
    </lineage>
</organism>
<dbReference type="STRING" id="1858805.M5FRL5"/>
<dbReference type="PROSITE" id="PS00086">
    <property type="entry name" value="CYTOCHROME_P450"/>
    <property type="match status" value="1"/>
</dbReference>
<evidence type="ECO:0000256" key="7">
    <source>
        <dbReference type="ARBA" id="ARBA00023004"/>
    </source>
</evidence>
<evidence type="ECO:0000313" key="12">
    <source>
        <dbReference type="Proteomes" id="UP000030653"/>
    </source>
</evidence>
<dbReference type="Proteomes" id="UP000030653">
    <property type="component" value="Unassembled WGS sequence"/>
</dbReference>
<evidence type="ECO:0000256" key="2">
    <source>
        <dbReference type="ARBA" id="ARBA00005179"/>
    </source>
</evidence>
<name>M5FRL5_DACPD</name>
<comment type="cofactor">
    <cofactor evidence="1 9">
        <name>heme</name>
        <dbReference type="ChEBI" id="CHEBI:30413"/>
    </cofactor>
</comment>
<keyword evidence="12" id="KW-1185">Reference proteome</keyword>
<dbReference type="PANTHER" id="PTHR24305">
    <property type="entry name" value="CYTOCHROME P450"/>
    <property type="match status" value="1"/>
</dbReference>
<dbReference type="AlphaFoldDB" id="M5FRL5"/>
<dbReference type="OMA" id="IHTANID"/>
<evidence type="ECO:0000256" key="10">
    <source>
        <dbReference type="RuleBase" id="RU000461"/>
    </source>
</evidence>
<dbReference type="RefSeq" id="XP_040625251.1">
    <property type="nucleotide sequence ID" value="XM_040767591.1"/>
</dbReference>
<dbReference type="InterPro" id="IPR036396">
    <property type="entry name" value="Cyt_P450_sf"/>
</dbReference>
<dbReference type="Pfam" id="PF00067">
    <property type="entry name" value="p450"/>
    <property type="match status" value="1"/>
</dbReference>
<dbReference type="GO" id="GO:0016705">
    <property type="term" value="F:oxidoreductase activity, acting on paired donors, with incorporation or reduction of molecular oxygen"/>
    <property type="evidence" value="ECO:0007669"/>
    <property type="project" value="InterPro"/>
</dbReference>
<dbReference type="InterPro" id="IPR002401">
    <property type="entry name" value="Cyt_P450_E_grp-I"/>
</dbReference>
<dbReference type="Gene3D" id="1.10.630.10">
    <property type="entry name" value="Cytochrome P450"/>
    <property type="match status" value="1"/>
</dbReference>
<dbReference type="InterPro" id="IPR050121">
    <property type="entry name" value="Cytochrome_P450_monoxygenase"/>
</dbReference>
<evidence type="ECO:0000256" key="4">
    <source>
        <dbReference type="ARBA" id="ARBA00022617"/>
    </source>
</evidence>
<comment type="similarity">
    <text evidence="3 10">Belongs to the cytochrome P450 family.</text>
</comment>
<dbReference type="HOGENOM" id="CLU_001570_25_0_1"/>
<gene>
    <name evidence="11" type="ORF">DACRYDRAFT_101863</name>
</gene>
<evidence type="ECO:0000256" key="3">
    <source>
        <dbReference type="ARBA" id="ARBA00010617"/>
    </source>
</evidence>
<dbReference type="EMBL" id="JH795873">
    <property type="protein sequence ID" value="EJT98353.1"/>
    <property type="molecule type" value="Genomic_DNA"/>
</dbReference>
<dbReference type="GeneID" id="63682653"/>
<evidence type="ECO:0000256" key="5">
    <source>
        <dbReference type="ARBA" id="ARBA00022723"/>
    </source>
</evidence>
<evidence type="ECO:0000313" key="11">
    <source>
        <dbReference type="EMBL" id="EJT98353.1"/>
    </source>
</evidence>
<feature type="binding site" description="axial binding residue" evidence="9">
    <location>
        <position position="453"/>
    </location>
    <ligand>
        <name>heme</name>
        <dbReference type="ChEBI" id="CHEBI:30413"/>
    </ligand>
    <ligandPart>
        <name>Fe</name>
        <dbReference type="ChEBI" id="CHEBI:18248"/>
    </ligandPart>
</feature>
<evidence type="ECO:0000256" key="8">
    <source>
        <dbReference type="ARBA" id="ARBA00023033"/>
    </source>
</evidence>
<keyword evidence="7 9" id="KW-0408">Iron</keyword>
<keyword evidence="8 10" id="KW-0503">Monooxygenase</keyword>
<evidence type="ECO:0000256" key="6">
    <source>
        <dbReference type="ARBA" id="ARBA00023002"/>
    </source>
</evidence>
<dbReference type="GO" id="GO:0005506">
    <property type="term" value="F:iron ion binding"/>
    <property type="evidence" value="ECO:0007669"/>
    <property type="project" value="InterPro"/>
</dbReference>
<dbReference type="OrthoDB" id="1470350at2759"/>
<dbReference type="SUPFAM" id="SSF48264">
    <property type="entry name" value="Cytochrome P450"/>
    <property type="match status" value="1"/>
</dbReference>
<keyword evidence="4 9" id="KW-0349">Heme</keyword>
<dbReference type="PANTHER" id="PTHR24305:SF166">
    <property type="entry name" value="CYTOCHROME P450 12A4, MITOCHONDRIAL-RELATED"/>
    <property type="match status" value="1"/>
</dbReference>
<dbReference type="InterPro" id="IPR001128">
    <property type="entry name" value="Cyt_P450"/>
</dbReference>
<dbReference type="PRINTS" id="PR00463">
    <property type="entry name" value="EP450I"/>
</dbReference>
<comment type="pathway">
    <text evidence="2">Secondary metabolite biosynthesis.</text>
</comment>
<evidence type="ECO:0000256" key="1">
    <source>
        <dbReference type="ARBA" id="ARBA00001971"/>
    </source>
</evidence>
<reference evidence="11 12" key="1">
    <citation type="journal article" date="2012" name="Science">
        <title>The Paleozoic origin of enzymatic lignin decomposition reconstructed from 31 fungal genomes.</title>
        <authorList>
            <person name="Floudas D."/>
            <person name="Binder M."/>
            <person name="Riley R."/>
            <person name="Barry K."/>
            <person name="Blanchette R.A."/>
            <person name="Henrissat B."/>
            <person name="Martinez A.T."/>
            <person name="Otillar R."/>
            <person name="Spatafora J.W."/>
            <person name="Yadav J.S."/>
            <person name="Aerts A."/>
            <person name="Benoit I."/>
            <person name="Boyd A."/>
            <person name="Carlson A."/>
            <person name="Copeland A."/>
            <person name="Coutinho P.M."/>
            <person name="de Vries R.P."/>
            <person name="Ferreira P."/>
            <person name="Findley K."/>
            <person name="Foster B."/>
            <person name="Gaskell J."/>
            <person name="Glotzer D."/>
            <person name="Gorecki P."/>
            <person name="Heitman J."/>
            <person name="Hesse C."/>
            <person name="Hori C."/>
            <person name="Igarashi K."/>
            <person name="Jurgens J.A."/>
            <person name="Kallen N."/>
            <person name="Kersten P."/>
            <person name="Kohler A."/>
            <person name="Kuees U."/>
            <person name="Kumar T.K.A."/>
            <person name="Kuo A."/>
            <person name="LaButti K."/>
            <person name="Larrondo L.F."/>
            <person name="Lindquist E."/>
            <person name="Ling A."/>
            <person name="Lombard V."/>
            <person name="Lucas S."/>
            <person name="Lundell T."/>
            <person name="Martin R."/>
            <person name="McLaughlin D.J."/>
            <person name="Morgenstern I."/>
            <person name="Morin E."/>
            <person name="Murat C."/>
            <person name="Nagy L.G."/>
            <person name="Nolan M."/>
            <person name="Ohm R.A."/>
            <person name="Patyshakuliyeva A."/>
            <person name="Rokas A."/>
            <person name="Ruiz-Duenas F.J."/>
            <person name="Sabat G."/>
            <person name="Salamov A."/>
            <person name="Samejima M."/>
            <person name="Schmutz J."/>
            <person name="Slot J.C."/>
            <person name="St John F."/>
            <person name="Stenlid J."/>
            <person name="Sun H."/>
            <person name="Sun S."/>
            <person name="Syed K."/>
            <person name="Tsang A."/>
            <person name="Wiebenga A."/>
            <person name="Young D."/>
            <person name="Pisabarro A."/>
            <person name="Eastwood D.C."/>
            <person name="Martin F."/>
            <person name="Cullen D."/>
            <person name="Grigoriev I.V."/>
            <person name="Hibbett D.S."/>
        </authorList>
    </citation>
    <scope>NUCLEOTIDE SEQUENCE [LARGE SCALE GENOMIC DNA]</scope>
    <source>
        <strain evidence="11 12">DJM-731 SS1</strain>
    </source>
</reference>
<sequence>MSGINLSMLKTLLVALIIAHILFGRIRSYRTARKAVGSLPVVLYPFAPFKLPGIFFPSSWWNPGLLNTWHQRGLLYLRNKSKTFAAIGWLDGNYVIFSSSFEVISQVSGPKARWDRTKKTGEIQKHRRIVGPAFNNQLNRRVWEESLAVWDEMSIEEGWEGTKTVHIPDVKTSTGKFTLSIIGRAGFGISGEADTRKVVGEDGMSLREAFRITGENPMVRTMLPSWVFRLPIQKFKEVKAAEKLLLRTMHAQIDDRRTREGSAAASERDQEGNGDIFHHLLAANAREVPEKALSDAELLSNVFILLFAGHGTRHTLPDDFGLLACHPEEQERLAAFVRETCPEDKVANMWDRMDELRPVYDCIIETLRLFPDLATAVAPVVLRRSTEDSVLQIPGLADAIPLPKGTLFVGDLIGISYDPDAYVSPHTFLPSRWAGKNLISTDLAPFGHGIHMCLGRYFAMTEMMAFLCMLLNRWEIVPVKRGGESLRDWKERVLDRNQIRHLNSSSCHAYSDFTALEDAWRSALFYLSWGRSCSS</sequence>
<keyword evidence="6 10" id="KW-0560">Oxidoreductase</keyword>
<accession>M5FRL5</accession>
<dbReference type="GO" id="GO:0004497">
    <property type="term" value="F:monooxygenase activity"/>
    <property type="evidence" value="ECO:0007669"/>
    <property type="project" value="UniProtKB-KW"/>
</dbReference>
<proteinExistence type="inferred from homology"/>